<dbReference type="PANTHER" id="PTHR15600">
    <property type="entry name" value="SACSIN"/>
    <property type="match status" value="1"/>
</dbReference>
<organism evidence="1 2">
    <name type="scientific">Jimgerdemannia flammicorona</name>
    <dbReference type="NCBI Taxonomy" id="994334"/>
    <lineage>
        <taxon>Eukaryota</taxon>
        <taxon>Fungi</taxon>
        <taxon>Fungi incertae sedis</taxon>
        <taxon>Mucoromycota</taxon>
        <taxon>Mucoromycotina</taxon>
        <taxon>Endogonomycetes</taxon>
        <taxon>Endogonales</taxon>
        <taxon>Endogonaceae</taxon>
        <taxon>Jimgerdemannia</taxon>
    </lineage>
</organism>
<proteinExistence type="predicted"/>
<evidence type="ECO:0000313" key="1">
    <source>
        <dbReference type="EMBL" id="RUS32598.1"/>
    </source>
</evidence>
<comment type="caution">
    <text evidence="1">The sequence shown here is derived from an EMBL/GenBank/DDBJ whole genome shotgun (WGS) entry which is preliminary data.</text>
</comment>
<evidence type="ECO:0000313" key="2">
    <source>
        <dbReference type="Proteomes" id="UP000274822"/>
    </source>
</evidence>
<accession>A0A433QS65</accession>
<dbReference type="InterPro" id="IPR052972">
    <property type="entry name" value="Sacsin_chaperone_reg"/>
</dbReference>
<dbReference type="AlphaFoldDB" id="A0A433QS65"/>
<gene>
    <name evidence="1" type="ORF">BC938DRAFT_474973</name>
</gene>
<dbReference type="PANTHER" id="PTHR15600:SF42">
    <property type="entry name" value="SACSIN"/>
    <property type="match status" value="1"/>
</dbReference>
<name>A0A433QS65_9FUNG</name>
<dbReference type="EMBL" id="RBNJ01001943">
    <property type="protein sequence ID" value="RUS32598.1"/>
    <property type="molecule type" value="Genomic_DNA"/>
</dbReference>
<dbReference type="GO" id="GO:0030544">
    <property type="term" value="F:Hsp70 protein binding"/>
    <property type="evidence" value="ECO:0007669"/>
    <property type="project" value="TreeGrafter"/>
</dbReference>
<keyword evidence="2" id="KW-1185">Reference proteome</keyword>
<protein>
    <submittedName>
        <fullName evidence="1">Uncharacterized protein</fullName>
    </submittedName>
</protein>
<dbReference type="Proteomes" id="UP000274822">
    <property type="component" value="Unassembled WGS sequence"/>
</dbReference>
<reference evidence="1 2" key="1">
    <citation type="journal article" date="2018" name="New Phytol.">
        <title>Phylogenomics of Endogonaceae and evolution of mycorrhizas within Mucoromycota.</title>
        <authorList>
            <person name="Chang Y."/>
            <person name="Desiro A."/>
            <person name="Na H."/>
            <person name="Sandor L."/>
            <person name="Lipzen A."/>
            <person name="Clum A."/>
            <person name="Barry K."/>
            <person name="Grigoriev I.V."/>
            <person name="Martin F.M."/>
            <person name="Stajich J.E."/>
            <person name="Smith M.E."/>
            <person name="Bonito G."/>
            <person name="Spatafora J.W."/>
        </authorList>
    </citation>
    <scope>NUCLEOTIDE SEQUENCE [LARGE SCALE GENOMIC DNA]</scope>
    <source>
        <strain evidence="1 2">AD002</strain>
    </source>
</reference>
<sequence>MKSGNVFYTRSNGGQWISYQEAVFEDETLTSTLISNGIQQEASKIISDFLIKRSINVVQLPSSILKGFPNEERERQQVTPKLVRDNIRHTTKALVEKMDKSVFTVFFEYLLSDKIFAELRGCTILPLMNKSFGTLGKERSQFYIANEVVIALFPDLSSSFVDLKRISELIINALTTTEATESLNVKRLDNDAFIQLLSEMLRPGDHLDYDRNGTSINDKWLHNLWCYLDATENIEMTAFESMPILPTVGPNGMLVSLNQKLPLLYQNSSRSNINAILTKIGTHLVDKRYSKRLSGFVLEFSVTNVLKCIQLASTKANCSIEELLLPLSPDERNILRTFFQGNEYDLFQNERSSESIEILRQLPIFPAHTSSSTVAFKPATDCRLLPQNFPVFSVPSGKAILCKNDTNHNFAVKINIPELSVQEHLRYNVLPLLNNPLPGQRIPDVPSQGSQLRRGIAKVAKALPNAHTASAHPERRVA</sequence>